<keyword evidence="2" id="KW-0949">S-adenosyl-L-methionine</keyword>
<accession>A0A7T5R4B0</accession>
<sequence length="232" mass="26066">MSDVLPIYSVTPFTMLDFPGRTACIVWFSGCNMRCGYCHNPQIVKGKGRGSAEQVLAFLRKRQGLLDGVVLSGGEASSYPGLPDFITEIRRMGYAAKLDTNGLRPDIIENFLESGFLDYVALDYKAPPQKFKAVTGVAKFNDFSKTLDLLCGQGKVPFEIRTTVHTALMNESDIHEIMDNLDERGYSGTYYIQNFRADNDRPTLKSLPPQTRPLNITSLKPPKNFQMEFRNF</sequence>
<keyword evidence="5" id="KW-0411">Iron-sulfur</keyword>
<dbReference type="SFLD" id="SFLDG01067">
    <property type="entry name" value="SPASM/twitch_domain_containing"/>
    <property type="match status" value="1"/>
</dbReference>
<dbReference type="SFLD" id="SFLDS00029">
    <property type="entry name" value="Radical_SAM"/>
    <property type="match status" value="1"/>
</dbReference>
<evidence type="ECO:0000259" key="6">
    <source>
        <dbReference type="PROSITE" id="PS51918"/>
    </source>
</evidence>
<keyword evidence="3" id="KW-0479">Metal-binding</keyword>
<dbReference type="InterPro" id="IPR058240">
    <property type="entry name" value="rSAM_sf"/>
</dbReference>
<evidence type="ECO:0000313" key="8">
    <source>
        <dbReference type="Proteomes" id="UP000595362"/>
    </source>
</evidence>
<dbReference type="SFLD" id="SFLDG01094">
    <property type="entry name" value="Uncharacterised_Radical_SAM_Su"/>
    <property type="match status" value="1"/>
</dbReference>
<dbReference type="NCBIfam" id="TIGR02495">
    <property type="entry name" value="NrdG2"/>
    <property type="match status" value="1"/>
</dbReference>
<dbReference type="Proteomes" id="UP000595362">
    <property type="component" value="Chromosome"/>
</dbReference>
<evidence type="ECO:0000256" key="1">
    <source>
        <dbReference type="ARBA" id="ARBA00001966"/>
    </source>
</evidence>
<dbReference type="InterPro" id="IPR050377">
    <property type="entry name" value="Radical_SAM_PqqE_MftC-like"/>
</dbReference>
<dbReference type="GO" id="GO:0003824">
    <property type="term" value="F:catalytic activity"/>
    <property type="evidence" value="ECO:0007669"/>
    <property type="project" value="InterPro"/>
</dbReference>
<reference evidence="7 8" key="1">
    <citation type="submission" date="2020-07" db="EMBL/GenBank/DDBJ databases">
        <title>Huge and variable diversity of episymbiotic CPR bacteria and DPANN archaea in groundwater ecosystems.</title>
        <authorList>
            <person name="He C.Y."/>
            <person name="Keren R."/>
            <person name="Whittaker M."/>
            <person name="Farag I.F."/>
            <person name="Doudna J."/>
            <person name="Cate J.H.D."/>
            <person name="Banfield J.F."/>
        </authorList>
    </citation>
    <scope>NUCLEOTIDE SEQUENCE [LARGE SCALE GENOMIC DNA]</scope>
    <source>
        <strain evidence="7">NC_groundwater_70_Ag_B-0.1um_54_66</strain>
    </source>
</reference>
<evidence type="ECO:0000313" key="7">
    <source>
        <dbReference type="EMBL" id="QQG37282.1"/>
    </source>
</evidence>
<dbReference type="SUPFAM" id="SSF102114">
    <property type="entry name" value="Radical SAM enzymes"/>
    <property type="match status" value="1"/>
</dbReference>
<dbReference type="CDD" id="cd01335">
    <property type="entry name" value="Radical_SAM"/>
    <property type="match status" value="1"/>
</dbReference>
<gene>
    <name evidence="7" type="ORF">HYS17_05845</name>
</gene>
<name>A0A7T5R4B0_9BACT</name>
<comment type="cofactor">
    <cofactor evidence="1">
        <name>[4Fe-4S] cluster</name>
        <dbReference type="ChEBI" id="CHEBI:49883"/>
    </cofactor>
</comment>
<dbReference type="AlphaFoldDB" id="A0A7T5R4B0"/>
<keyword evidence="4" id="KW-0408">Iron</keyword>
<dbReference type="InterPro" id="IPR012840">
    <property type="entry name" value="NrdG2"/>
</dbReference>
<dbReference type="PANTHER" id="PTHR11228">
    <property type="entry name" value="RADICAL SAM DOMAIN PROTEIN"/>
    <property type="match status" value="1"/>
</dbReference>
<proteinExistence type="predicted"/>
<dbReference type="InterPro" id="IPR007197">
    <property type="entry name" value="rSAM"/>
</dbReference>
<dbReference type="InterPro" id="IPR013785">
    <property type="entry name" value="Aldolase_TIM"/>
</dbReference>
<organism evidence="7 8">
    <name type="scientific">Micavibrio aeruginosavorus</name>
    <dbReference type="NCBI Taxonomy" id="349221"/>
    <lineage>
        <taxon>Bacteria</taxon>
        <taxon>Pseudomonadati</taxon>
        <taxon>Bdellovibrionota</taxon>
        <taxon>Bdellovibrionia</taxon>
        <taxon>Bdellovibrionales</taxon>
        <taxon>Pseudobdellovibrionaceae</taxon>
        <taxon>Micavibrio</taxon>
    </lineage>
</organism>
<evidence type="ECO:0000256" key="5">
    <source>
        <dbReference type="ARBA" id="ARBA00023014"/>
    </source>
</evidence>
<evidence type="ECO:0000256" key="3">
    <source>
        <dbReference type="ARBA" id="ARBA00022723"/>
    </source>
</evidence>
<feature type="domain" description="Radical SAM core" evidence="6">
    <location>
        <begin position="17"/>
        <end position="232"/>
    </location>
</feature>
<dbReference type="GO" id="GO:0051536">
    <property type="term" value="F:iron-sulfur cluster binding"/>
    <property type="evidence" value="ECO:0007669"/>
    <property type="project" value="UniProtKB-KW"/>
</dbReference>
<dbReference type="GO" id="GO:0046872">
    <property type="term" value="F:metal ion binding"/>
    <property type="evidence" value="ECO:0007669"/>
    <property type="project" value="UniProtKB-KW"/>
</dbReference>
<dbReference type="EMBL" id="CP066681">
    <property type="protein sequence ID" value="QQG37282.1"/>
    <property type="molecule type" value="Genomic_DNA"/>
</dbReference>
<evidence type="ECO:0000256" key="2">
    <source>
        <dbReference type="ARBA" id="ARBA00022691"/>
    </source>
</evidence>
<dbReference type="PROSITE" id="PS51918">
    <property type="entry name" value="RADICAL_SAM"/>
    <property type="match status" value="1"/>
</dbReference>
<evidence type="ECO:0000256" key="4">
    <source>
        <dbReference type="ARBA" id="ARBA00023004"/>
    </source>
</evidence>
<protein>
    <submittedName>
        <fullName evidence="7">Anaerobic ribonucleoside-triphosphate reductase activating protein</fullName>
    </submittedName>
</protein>
<dbReference type="PANTHER" id="PTHR11228:SF27">
    <property type="entry name" value="GLYCYL-RADICAL ENZYME ACTIVATING ENZYME MJ1227-RELATED"/>
    <property type="match status" value="1"/>
</dbReference>
<dbReference type="Pfam" id="PF04055">
    <property type="entry name" value="Radical_SAM"/>
    <property type="match status" value="1"/>
</dbReference>
<dbReference type="Gene3D" id="3.20.20.70">
    <property type="entry name" value="Aldolase class I"/>
    <property type="match status" value="1"/>
</dbReference>